<keyword evidence="1" id="KW-0472">Membrane</keyword>
<feature type="transmembrane region" description="Helical" evidence="1">
    <location>
        <begin position="157"/>
        <end position="179"/>
    </location>
</feature>
<sequence>MSTAKPVSDPPSLEQQRLLVSRILSSALFRKSRKLATFLQFICEQQQMGKADSINEQRIGTEVFGRNEGYHMGEDSIVRSQARFLRIRLQEYFATEGKDEPIVLTIPKGSYVPEFHLRELPAETVQTVATLVSHIGYTASTPSDKESSEPPPKRSFFWIYVAAGIGAVVCLALGIGWWLRGEEHRHAGVPVEVRFWASIFDSQRTIILVPADSSLVLMDELIGNEITLSDYMNRKYRSTVPPPEMTRIWNQLLTSQYTNVVDLRLVSALERLPEVDHSKTQVRFARDVSVSELKQNNVILIGSTRANPWVDLFSSAGRFRVGYDSKTHTNLVENRNPGQGEKARYDEAADSADHLAYGVISYLPSLDGESSSLLIGGTSKAGTETASEFLLSPRFITFLHTLDKGGALPHFEILLSAQNLNGNSYQRTIVCYHIL</sequence>
<dbReference type="AlphaFoldDB" id="A0A5B9E6Q8"/>
<name>A0A5B9E6Q8_9BACT</name>
<keyword evidence="3" id="KW-1185">Reference proteome</keyword>
<evidence type="ECO:0000256" key="1">
    <source>
        <dbReference type="SAM" id="Phobius"/>
    </source>
</evidence>
<evidence type="ECO:0000313" key="2">
    <source>
        <dbReference type="EMBL" id="QEE27284.1"/>
    </source>
</evidence>
<protein>
    <submittedName>
        <fullName evidence="2">Uncharacterized protein</fullName>
    </submittedName>
</protein>
<evidence type="ECO:0000313" key="3">
    <source>
        <dbReference type="Proteomes" id="UP000321820"/>
    </source>
</evidence>
<dbReference type="KEGG" id="talb:FTW19_04210"/>
<proteinExistence type="predicted"/>
<dbReference type="EMBL" id="CP042806">
    <property type="protein sequence ID" value="QEE27284.1"/>
    <property type="molecule type" value="Genomic_DNA"/>
</dbReference>
<dbReference type="OrthoDB" id="100177at2"/>
<reference evidence="2 3" key="1">
    <citation type="submission" date="2019-08" db="EMBL/GenBank/DDBJ databases">
        <title>Complete genome sequence of Terriglobus albidus strain ORNL.</title>
        <authorList>
            <person name="Podar M."/>
        </authorList>
    </citation>
    <scope>NUCLEOTIDE SEQUENCE [LARGE SCALE GENOMIC DNA]</scope>
    <source>
        <strain evidence="2 3">ORNL</strain>
    </source>
</reference>
<gene>
    <name evidence="2" type="ORF">FTW19_04210</name>
</gene>
<dbReference type="RefSeq" id="WP_147646477.1">
    <property type="nucleotide sequence ID" value="NZ_CP042806.1"/>
</dbReference>
<keyword evidence="1" id="KW-0812">Transmembrane</keyword>
<dbReference type="Proteomes" id="UP000321820">
    <property type="component" value="Chromosome"/>
</dbReference>
<accession>A0A5B9E6Q8</accession>
<keyword evidence="1" id="KW-1133">Transmembrane helix</keyword>
<organism evidence="2 3">
    <name type="scientific">Terriglobus albidus</name>
    <dbReference type="NCBI Taxonomy" id="1592106"/>
    <lineage>
        <taxon>Bacteria</taxon>
        <taxon>Pseudomonadati</taxon>
        <taxon>Acidobacteriota</taxon>
        <taxon>Terriglobia</taxon>
        <taxon>Terriglobales</taxon>
        <taxon>Acidobacteriaceae</taxon>
        <taxon>Terriglobus</taxon>
    </lineage>
</organism>